<organism evidence="1 2">
    <name type="scientific">Pistacia atlantica</name>
    <dbReference type="NCBI Taxonomy" id="434234"/>
    <lineage>
        <taxon>Eukaryota</taxon>
        <taxon>Viridiplantae</taxon>
        <taxon>Streptophyta</taxon>
        <taxon>Embryophyta</taxon>
        <taxon>Tracheophyta</taxon>
        <taxon>Spermatophyta</taxon>
        <taxon>Magnoliopsida</taxon>
        <taxon>eudicotyledons</taxon>
        <taxon>Gunneridae</taxon>
        <taxon>Pentapetalae</taxon>
        <taxon>rosids</taxon>
        <taxon>malvids</taxon>
        <taxon>Sapindales</taxon>
        <taxon>Anacardiaceae</taxon>
        <taxon>Pistacia</taxon>
    </lineage>
</organism>
<sequence>MSRFPLDVLIDTFYLLPVKTLLRFRALSKSFCSLIDGPDFVKHHLEHSLSTKSHLILILKGLHLYTVDLDSLDKAIPFSEYPESIWGGTEVFGSCNGLLALSNSDQDFLLFNPSTRKLFKLPVEIIEVPNDSCIRGFVFSGFGYDHVNDDYKVVRMVRFKQDEDDNIGWFSEYEVKVFSLKTNSWSRIKKLPNYLRFMFQFYFHLMHRRGYGVYACGVLHWVLPRRPELGVGNLIVAFDLVDEEFRVLPQPDYGDNEKDFVLDVGVLEGRLCVICNYNQVKVDVWVMKEYGVKESWSKLFSIERSRSISSFRFLKPLAYSKGCGDGDGRDKILLDVNGEKLVWYDWKRKRLKTVRIKGAPDSFGTFLCVESLIPLIDEKKQQRQEKKRNHNRKKRDDFLSKGFKLVL</sequence>
<keyword evidence="2" id="KW-1185">Reference proteome</keyword>
<name>A0ACC1A4U5_9ROSI</name>
<proteinExistence type="predicted"/>
<dbReference type="EMBL" id="CM047908">
    <property type="protein sequence ID" value="KAJ0082329.1"/>
    <property type="molecule type" value="Genomic_DNA"/>
</dbReference>
<reference evidence="2" key="1">
    <citation type="journal article" date="2023" name="G3 (Bethesda)">
        <title>Genome assembly and association tests identify interacting loci associated with vigor, precocity, and sex in interspecific pistachio rootstocks.</title>
        <authorList>
            <person name="Palmer W."/>
            <person name="Jacygrad E."/>
            <person name="Sagayaradj S."/>
            <person name="Cavanaugh K."/>
            <person name="Han R."/>
            <person name="Bertier L."/>
            <person name="Beede B."/>
            <person name="Kafkas S."/>
            <person name="Golino D."/>
            <person name="Preece J."/>
            <person name="Michelmore R."/>
        </authorList>
    </citation>
    <scope>NUCLEOTIDE SEQUENCE [LARGE SCALE GENOMIC DNA]</scope>
</reference>
<protein>
    <submittedName>
        <fullName evidence="1">Uncharacterized protein</fullName>
    </submittedName>
</protein>
<accession>A0ACC1A4U5</accession>
<dbReference type="Proteomes" id="UP001164250">
    <property type="component" value="Chromosome 12"/>
</dbReference>
<evidence type="ECO:0000313" key="1">
    <source>
        <dbReference type="EMBL" id="KAJ0082329.1"/>
    </source>
</evidence>
<gene>
    <name evidence="1" type="ORF">Patl1_09776</name>
</gene>
<comment type="caution">
    <text evidence="1">The sequence shown here is derived from an EMBL/GenBank/DDBJ whole genome shotgun (WGS) entry which is preliminary data.</text>
</comment>
<evidence type="ECO:0000313" key="2">
    <source>
        <dbReference type="Proteomes" id="UP001164250"/>
    </source>
</evidence>